<dbReference type="PhylomeDB" id="S7ZDC7"/>
<dbReference type="Proteomes" id="UP000019376">
    <property type="component" value="Unassembled WGS sequence"/>
</dbReference>
<evidence type="ECO:0000256" key="1">
    <source>
        <dbReference type="ARBA" id="ARBA00023002"/>
    </source>
</evidence>
<dbReference type="HOGENOM" id="CLU_036627_0_0_1"/>
<organism evidence="2 3">
    <name type="scientific">Penicillium oxalicum (strain 114-2 / CGMCC 5302)</name>
    <name type="common">Penicillium decumbens</name>
    <dbReference type="NCBI Taxonomy" id="933388"/>
    <lineage>
        <taxon>Eukaryota</taxon>
        <taxon>Fungi</taxon>
        <taxon>Dikarya</taxon>
        <taxon>Ascomycota</taxon>
        <taxon>Pezizomycotina</taxon>
        <taxon>Eurotiomycetes</taxon>
        <taxon>Eurotiomycetidae</taxon>
        <taxon>Eurotiales</taxon>
        <taxon>Aspergillaceae</taxon>
        <taxon>Penicillium</taxon>
    </lineage>
</organism>
<evidence type="ECO:0000313" key="3">
    <source>
        <dbReference type="Proteomes" id="UP000019376"/>
    </source>
</evidence>
<protein>
    <recommendedName>
        <fullName evidence="4">MGS207 protein</fullName>
    </recommendedName>
</protein>
<name>S7ZDC7_PENO1</name>
<dbReference type="EMBL" id="KB644409">
    <property type="protein sequence ID" value="EPS26686.1"/>
    <property type="molecule type" value="Genomic_DNA"/>
</dbReference>
<keyword evidence="1" id="KW-0560">Oxidoreductase</keyword>
<dbReference type="PANTHER" id="PTHR35870">
    <property type="entry name" value="PROTEIN, PUTATIVE (AFU_ORTHOLOGUE AFUA_5G03330)-RELATED"/>
    <property type="match status" value="1"/>
</dbReference>
<gene>
    <name evidence="2" type="ORF">PDE_01624</name>
</gene>
<evidence type="ECO:0000313" key="2">
    <source>
        <dbReference type="EMBL" id="EPS26686.1"/>
    </source>
</evidence>
<evidence type="ECO:0008006" key="4">
    <source>
        <dbReference type="Google" id="ProtNLM"/>
    </source>
</evidence>
<proteinExistence type="predicted"/>
<accession>S7ZDC7</accession>
<dbReference type="PANTHER" id="PTHR35870:SF6">
    <property type="entry name" value="MGS207 PROTEIN"/>
    <property type="match status" value="1"/>
</dbReference>
<keyword evidence="3" id="KW-1185">Reference proteome</keyword>
<sequence>MFQIPSWKMSKLFSWGENKPIDLPTVKVYDLENSEEKNTRALKHLLKLNHANHAILWNERKFHNHAPHLLSAAYLQGADADDLARLYESESKELEEWDDSPAEVTEDDWREFLGRREYQKAFVDFFEDEMVRLGYDWQQVVGEYLFSGEEPMFNSIMADLGHPLIHLAYAYEMSSREVGMESLGLAATCYNKMHRYLDDPVMSQVEAPYHSTSLFEIIDRIRTDKKLDGLFVTPGDHNVEYLFDHHEAILLDHWNAWKITNPMEQFRESQQLAAALLVATHPDSSEKYDFFLVHVLTTSHAVRVLLPLIPAKFQIPLVRQWWLITLAIYIAQLRPTISMDVLRDYDVRGRDWTWTAEQAVRGPHSSDSHYVKALRSLRECAMTWGDSDEVFLKAAVKFGEEFTEWGGFV</sequence>
<dbReference type="Pfam" id="PF14027">
    <property type="entry name" value="Questin_oxidase"/>
    <property type="match status" value="1"/>
</dbReference>
<dbReference type="InterPro" id="IPR025337">
    <property type="entry name" value="Questin_oxidase-like"/>
</dbReference>
<dbReference type="AlphaFoldDB" id="S7ZDC7"/>
<reference evidence="2 3" key="1">
    <citation type="journal article" date="2013" name="PLoS ONE">
        <title>Genomic and secretomic analyses reveal unique features of the lignocellulolytic enzyme system of Penicillium decumbens.</title>
        <authorList>
            <person name="Liu G."/>
            <person name="Zhang L."/>
            <person name="Wei X."/>
            <person name="Zou G."/>
            <person name="Qin Y."/>
            <person name="Ma L."/>
            <person name="Li J."/>
            <person name="Zheng H."/>
            <person name="Wang S."/>
            <person name="Wang C."/>
            <person name="Xun L."/>
            <person name="Zhao G.-P."/>
            <person name="Zhou Z."/>
            <person name="Qu Y."/>
        </authorList>
    </citation>
    <scope>NUCLEOTIDE SEQUENCE [LARGE SCALE GENOMIC DNA]</scope>
    <source>
        <strain evidence="3">114-2 / CGMCC 5302</strain>
    </source>
</reference>
<dbReference type="OrthoDB" id="10265971at2759"/>
<dbReference type="STRING" id="933388.S7ZDC7"/>
<dbReference type="GO" id="GO:0016491">
    <property type="term" value="F:oxidoreductase activity"/>
    <property type="evidence" value="ECO:0007669"/>
    <property type="project" value="UniProtKB-KW"/>
</dbReference>
<dbReference type="eggNOG" id="ENOG502QSSH">
    <property type="taxonomic scope" value="Eukaryota"/>
</dbReference>